<accession>A0A9W4T1N9</accession>
<feature type="non-terminal residue" evidence="1">
    <location>
        <position position="60"/>
    </location>
</feature>
<dbReference type="EMBL" id="CAMKVN010005890">
    <property type="protein sequence ID" value="CAI2189528.1"/>
    <property type="molecule type" value="Genomic_DNA"/>
</dbReference>
<evidence type="ECO:0000313" key="1">
    <source>
        <dbReference type="EMBL" id="CAI2189528.1"/>
    </source>
</evidence>
<sequence length="60" mass="6824">MLLVDGGPDENPRHLKNIKVYCQLFKKFNLDYLSVQIHASGQFKYNPVKRGMAMLSGKLA</sequence>
<name>A0A9W4T1N9_9GLOM</name>
<keyword evidence="2" id="KW-1185">Reference proteome</keyword>
<dbReference type="OrthoDB" id="2396850at2759"/>
<protein>
    <submittedName>
        <fullName evidence="1">12775_t:CDS:1</fullName>
    </submittedName>
</protein>
<dbReference type="Proteomes" id="UP001153678">
    <property type="component" value="Unassembled WGS sequence"/>
</dbReference>
<dbReference type="PANTHER" id="PTHR46954:SF1">
    <property type="entry name" value="C2H2-TYPE DOMAIN-CONTAINING PROTEIN"/>
    <property type="match status" value="1"/>
</dbReference>
<evidence type="ECO:0000313" key="2">
    <source>
        <dbReference type="Proteomes" id="UP001153678"/>
    </source>
</evidence>
<reference evidence="1" key="1">
    <citation type="submission" date="2022-08" db="EMBL/GenBank/DDBJ databases">
        <authorList>
            <person name="Kallberg Y."/>
            <person name="Tangrot J."/>
            <person name="Rosling A."/>
        </authorList>
    </citation>
    <scope>NUCLEOTIDE SEQUENCE</scope>
    <source>
        <strain evidence="1">Wild A</strain>
    </source>
</reference>
<proteinExistence type="predicted"/>
<dbReference type="AlphaFoldDB" id="A0A9W4T1N9"/>
<gene>
    <name evidence="1" type="ORF">FWILDA_LOCUS14124</name>
</gene>
<dbReference type="PANTHER" id="PTHR46954">
    <property type="entry name" value="C2H2-TYPE DOMAIN-CONTAINING PROTEIN"/>
    <property type="match status" value="1"/>
</dbReference>
<organism evidence="1 2">
    <name type="scientific">Funneliformis geosporum</name>
    <dbReference type="NCBI Taxonomy" id="1117311"/>
    <lineage>
        <taxon>Eukaryota</taxon>
        <taxon>Fungi</taxon>
        <taxon>Fungi incertae sedis</taxon>
        <taxon>Mucoromycota</taxon>
        <taxon>Glomeromycotina</taxon>
        <taxon>Glomeromycetes</taxon>
        <taxon>Glomerales</taxon>
        <taxon>Glomeraceae</taxon>
        <taxon>Funneliformis</taxon>
    </lineage>
</organism>
<comment type="caution">
    <text evidence="1">The sequence shown here is derived from an EMBL/GenBank/DDBJ whole genome shotgun (WGS) entry which is preliminary data.</text>
</comment>